<dbReference type="PANTHER" id="PTHR31900">
    <property type="entry name" value="F-BOX/RNI SUPERFAMILY PROTEIN-RELATED"/>
    <property type="match status" value="1"/>
</dbReference>
<dbReference type="RefSeq" id="XP_019086415.1">
    <property type="nucleotide sequence ID" value="XM_019230870.1"/>
</dbReference>
<dbReference type="Gene3D" id="1.20.1280.50">
    <property type="match status" value="1"/>
</dbReference>
<sequence length="589" mass="67078">MNPVELLLFSFQSVLECLLSSLEAIDIKTTISGHLAELNLELVKDKSKSRELKRNPNVMFSTTVPQCLVTSLKFVELKHLIPGYEGKIKMIRYLLKNSTILEKLRLNVYYTKKGLKKDRISQLPESLIYQILSHLPSKQAAKTSVLPTRWKSLWLWLPCLGINMLTMKRTTTMVDRGKSKQACSSGYLSRRLEEDRISQLPDLLICQILSHLPTKESVKTSVLSTRWASLWLWVPCLELTPQDFSDNFNAFRSFGNRFFHSDRASFINKFKLFVVDHNDPSYLTPWFDAAIKRKIQHLHVSCPADSLYELPTRSYTCETLVSLKLDHVTLDGVEFVSLPCLKTMHLKYILYGKESIFQGLVSRCPVLEKLKIAGSPFGDVIIFRLHSTSLKKLCIQIQRNNNKGYGVGFVVDAPGLGFLSISDKPEGYKWNDRYSDVKVDICLPFDLEDIKEASISLRSSIHNFLPGISKVRDMTICKDIFKLICQYGETQPLPQFGYMSRLYVNLCVSDLKNLPTFLGSCPNLKSLILVWINNSKNIRLEELSGFDCSVPECLLSSLEYVDIKSCISGYGAERKLIRTGWSLFSGSQL</sequence>
<dbReference type="Pfam" id="PF08387">
    <property type="entry name" value="FBD"/>
    <property type="match status" value="2"/>
</dbReference>
<evidence type="ECO:0000313" key="3">
    <source>
        <dbReference type="Proteomes" id="UP000694864"/>
    </source>
</evidence>
<dbReference type="InterPro" id="IPR032675">
    <property type="entry name" value="LRR_dom_sf"/>
</dbReference>
<dbReference type="InterPro" id="IPR050232">
    <property type="entry name" value="FBL13/AtMIF1-like"/>
</dbReference>
<dbReference type="Gene3D" id="3.80.10.10">
    <property type="entry name" value="Ribonuclease Inhibitor"/>
    <property type="match status" value="1"/>
</dbReference>
<dbReference type="InterPro" id="IPR036047">
    <property type="entry name" value="F-box-like_dom_sf"/>
</dbReference>
<dbReference type="InterPro" id="IPR001810">
    <property type="entry name" value="F-box_dom"/>
</dbReference>
<feature type="domain" description="F-box" evidence="2">
    <location>
        <begin position="117"/>
        <end position="153"/>
    </location>
</feature>
<dbReference type="PANTHER" id="PTHR31900:SF25">
    <property type="entry name" value="FBD DOMAIN-CONTAINING PROTEIN"/>
    <property type="match status" value="1"/>
</dbReference>
<feature type="domain" description="F-box" evidence="2">
    <location>
        <begin position="194"/>
        <end position="230"/>
    </location>
</feature>
<feature type="chain" id="PRO_5046530628" evidence="1">
    <location>
        <begin position="25"/>
        <end position="589"/>
    </location>
</feature>
<evidence type="ECO:0000259" key="2">
    <source>
        <dbReference type="PROSITE" id="PS50181"/>
    </source>
</evidence>
<dbReference type="Pfam" id="PF00646">
    <property type="entry name" value="F-box"/>
    <property type="match status" value="2"/>
</dbReference>
<dbReference type="Proteomes" id="UP000694864">
    <property type="component" value="Chromosome 2"/>
</dbReference>
<name>A0ABM1QI27_CAMSA</name>
<dbReference type="InterPro" id="IPR006566">
    <property type="entry name" value="FBD"/>
</dbReference>
<evidence type="ECO:0000313" key="4">
    <source>
        <dbReference type="RefSeq" id="XP_019086415.1"/>
    </source>
</evidence>
<keyword evidence="1" id="KW-0732">Signal</keyword>
<dbReference type="SMART" id="SM00579">
    <property type="entry name" value="FBD"/>
    <property type="match status" value="1"/>
</dbReference>
<gene>
    <name evidence="4" type="primary">LOC109126925</name>
</gene>
<reference evidence="4" key="2">
    <citation type="submission" date="2025-08" db="UniProtKB">
        <authorList>
            <consortium name="RefSeq"/>
        </authorList>
    </citation>
    <scope>IDENTIFICATION</scope>
    <source>
        <tissue evidence="4">Leaf</tissue>
    </source>
</reference>
<dbReference type="GeneID" id="109126925"/>
<dbReference type="SMART" id="SM00256">
    <property type="entry name" value="FBOX"/>
    <property type="match status" value="2"/>
</dbReference>
<organism evidence="3 4">
    <name type="scientific">Camelina sativa</name>
    <name type="common">False flax</name>
    <name type="synonym">Myagrum sativum</name>
    <dbReference type="NCBI Taxonomy" id="90675"/>
    <lineage>
        <taxon>Eukaryota</taxon>
        <taxon>Viridiplantae</taxon>
        <taxon>Streptophyta</taxon>
        <taxon>Embryophyta</taxon>
        <taxon>Tracheophyta</taxon>
        <taxon>Spermatophyta</taxon>
        <taxon>Magnoliopsida</taxon>
        <taxon>eudicotyledons</taxon>
        <taxon>Gunneridae</taxon>
        <taxon>Pentapetalae</taxon>
        <taxon>rosids</taxon>
        <taxon>malvids</taxon>
        <taxon>Brassicales</taxon>
        <taxon>Brassicaceae</taxon>
        <taxon>Camelineae</taxon>
        <taxon>Camelina</taxon>
    </lineage>
</organism>
<evidence type="ECO:0000256" key="1">
    <source>
        <dbReference type="SAM" id="SignalP"/>
    </source>
</evidence>
<keyword evidence="3" id="KW-1185">Reference proteome</keyword>
<accession>A0ABM1QI27</accession>
<dbReference type="InterPro" id="IPR055411">
    <property type="entry name" value="LRR_FXL15/At3g58940/PEG3-like"/>
</dbReference>
<proteinExistence type="predicted"/>
<dbReference type="SUPFAM" id="SSF81383">
    <property type="entry name" value="F-box domain"/>
    <property type="match status" value="2"/>
</dbReference>
<protein>
    <submittedName>
        <fullName evidence="4">FBD-associated F-box protein At5g53635</fullName>
    </submittedName>
</protein>
<dbReference type="Pfam" id="PF24758">
    <property type="entry name" value="LRR_At5g56370"/>
    <property type="match status" value="1"/>
</dbReference>
<dbReference type="PROSITE" id="PS50181">
    <property type="entry name" value="FBOX"/>
    <property type="match status" value="2"/>
</dbReference>
<dbReference type="SUPFAM" id="SSF52047">
    <property type="entry name" value="RNI-like"/>
    <property type="match status" value="1"/>
</dbReference>
<dbReference type="CDD" id="cd22160">
    <property type="entry name" value="F-box_AtFBL13-like"/>
    <property type="match status" value="2"/>
</dbReference>
<dbReference type="InterPro" id="IPR053781">
    <property type="entry name" value="F-box_AtFBL13-like"/>
</dbReference>
<reference evidence="3" key="1">
    <citation type="journal article" date="2014" name="Nat. Commun.">
        <title>The emerging biofuel crop Camelina sativa retains a highly undifferentiated hexaploid genome structure.</title>
        <authorList>
            <person name="Kagale S."/>
            <person name="Koh C."/>
            <person name="Nixon J."/>
            <person name="Bollina V."/>
            <person name="Clarke W.E."/>
            <person name="Tuteja R."/>
            <person name="Spillane C."/>
            <person name="Robinson S.J."/>
            <person name="Links M.G."/>
            <person name="Clarke C."/>
            <person name="Higgins E.E."/>
            <person name="Huebert T."/>
            <person name="Sharpe A.G."/>
            <person name="Parkin I.A."/>
        </authorList>
    </citation>
    <scope>NUCLEOTIDE SEQUENCE [LARGE SCALE GENOMIC DNA]</scope>
    <source>
        <strain evidence="3">cv. DH55</strain>
    </source>
</reference>
<feature type="signal peptide" evidence="1">
    <location>
        <begin position="1"/>
        <end position="24"/>
    </location>
</feature>